<evidence type="ECO:0000256" key="1">
    <source>
        <dbReference type="SAM" id="MobiDB-lite"/>
    </source>
</evidence>
<evidence type="ECO:0000313" key="3">
    <source>
        <dbReference type="Proteomes" id="UP000077202"/>
    </source>
</evidence>
<reference evidence="2" key="1">
    <citation type="submission" date="2016-03" db="EMBL/GenBank/DDBJ databases">
        <title>Mechanisms controlling the formation of the plant cell surface in tip-growing cells are functionally conserved among land plants.</title>
        <authorList>
            <person name="Honkanen S."/>
            <person name="Jones V.A."/>
            <person name="Morieri G."/>
            <person name="Champion C."/>
            <person name="Hetherington A.J."/>
            <person name="Kelly S."/>
            <person name="Saint-Marcoux D."/>
            <person name="Proust H."/>
            <person name="Prescott H."/>
            <person name="Dolan L."/>
        </authorList>
    </citation>
    <scope>NUCLEOTIDE SEQUENCE [LARGE SCALE GENOMIC DNA]</scope>
    <source>
        <tissue evidence="2">Whole gametophyte</tissue>
    </source>
</reference>
<evidence type="ECO:0000313" key="2">
    <source>
        <dbReference type="EMBL" id="OAE32142.1"/>
    </source>
</evidence>
<proteinExistence type="predicted"/>
<dbReference type="AlphaFoldDB" id="A0A176WIG1"/>
<feature type="region of interest" description="Disordered" evidence="1">
    <location>
        <begin position="1"/>
        <end position="21"/>
    </location>
</feature>
<protein>
    <submittedName>
        <fullName evidence="2">Uncharacterized protein</fullName>
    </submittedName>
</protein>
<accession>A0A176WIG1</accession>
<gene>
    <name evidence="2" type="ORF">AXG93_2912s1320</name>
</gene>
<dbReference type="Proteomes" id="UP000077202">
    <property type="component" value="Unassembled WGS sequence"/>
</dbReference>
<organism evidence="2 3">
    <name type="scientific">Marchantia polymorpha subsp. ruderalis</name>
    <dbReference type="NCBI Taxonomy" id="1480154"/>
    <lineage>
        <taxon>Eukaryota</taxon>
        <taxon>Viridiplantae</taxon>
        <taxon>Streptophyta</taxon>
        <taxon>Embryophyta</taxon>
        <taxon>Marchantiophyta</taxon>
        <taxon>Marchantiopsida</taxon>
        <taxon>Marchantiidae</taxon>
        <taxon>Marchantiales</taxon>
        <taxon>Marchantiaceae</taxon>
        <taxon>Marchantia</taxon>
    </lineage>
</organism>
<keyword evidence="3" id="KW-1185">Reference proteome</keyword>
<feature type="compositionally biased region" description="Basic residues" evidence="1">
    <location>
        <begin position="8"/>
        <end position="21"/>
    </location>
</feature>
<comment type="caution">
    <text evidence="2">The sequence shown here is derived from an EMBL/GenBank/DDBJ whole genome shotgun (WGS) entry which is preliminary data.</text>
</comment>
<sequence>MDMDVSGVRHHRARARTKKRAKRRMMTVEVSDSRVEKTVAPIVNTATVAAGGVMRPVELGVPLEVSVEVPADIPGRTFEGENGIGKSDFSVCGADTVGGGRRDTIDEDERGLGEGVSFERGDSGTGCCKGRRDGGRCRGHYTADISGGRDTDNDYEYDETQESSCSKGEWESATAFVRERKAQLWEKKTKCEVLQLNLEKESGRCAELEETCRGLRISNENTQKVIVDLVARLEQSREAYEVASKRSERLIITAEKREK</sequence>
<name>A0A176WIG1_MARPO</name>
<dbReference type="EMBL" id="LVLJ01000884">
    <property type="protein sequence ID" value="OAE32142.1"/>
    <property type="molecule type" value="Genomic_DNA"/>
</dbReference>